<comment type="similarity">
    <text evidence="2 10">Belongs to the class-I aminoacyl-tRNA synthetase family.</text>
</comment>
<evidence type="ECO:0000256" key="9">
    <source>
        <dbReference type="ARBA" id="ARBA00048573"/>
    </source>
</evidence>
<dbReference type="GO" id="GO:0000049">
    <property type="term" value="F:tRNA binding"/>
    <property type="evidence" value="ECO:0007669"/>
    <property type="project" value="InterPro"/>
</dbReference>
<evidence type="ECO:0000313" key="12">
    <source>
        <dbReference type="EMBL" id="AJB41236.1"/>
    </source>
</evidence>
<evidence type="ECO:0000256" key="7">
    <source>
        <dbReference type="ARBA" id="ARBA00022917"/>
    </source>
</evidence>
<dbReference type="InterPro" id="IPR014729">
    <property type="entry name" value="Rossmann-like_a/b/a_fold"/>
</dbReference>
<keyword evidence="8 10" id="KW-0030">Aminoacyl-tRNA synthetase</keyword>
<dbReference type="SUPFAM" id="SSF48163">
    <property type="entry name" value="An anticodon-binding domain of class I aminoacyl-tRNA synthetases"/>
    <property type="match status" value="1"/>
</dbReference>
<dbReference type="EC" id="6.1.1.6" evidence="10"/>
<gene>
    <name evidence="10" type="primary">lysS</name>
    <name evidence="12" type="ORF">TCARB_0158</name>
</gene>
<dbReference type="KEGG" id="tcb:TCARB_0158"/>
<dbReference type="RefSeq" id="WP_052886410.1">
    <property type="nucleotide sequence ID" value="NZ_CP007493.1"/>
</dbReference>
<keyword evidence="3 10" id="KW-0963">Cytoplasm</keyword>
<dbReference type="Pfam" id="PF01921">
    <property type="entry name" value="tRNA-synt_1f"/>
    <property type="match status" value="1"/>
</dbReference>
<evidence type="ECO:0000256" key="1">
    <source>
        <dbReference type="ARBA" id="ARBA00004496"/>
    </source>
</evidence>
<organism evidence="12 13">
    <name type="scientific">Thermofilum adornatum 1505</name>
    <dbReference type="NCBI Taxonomy" id="697581"/>
    <lineage>
        <taxon>Archaea</taxon>
        <taxon>Thermoproteota</taxon>
        <taxon>Thermoprotei</taxon>
        <taxon>Thermofilales</taxon>
        <taxon>Thermofilaceae</taxon>
        <taxon>Thermofilum</taxon>
    </lineage>
</organism>
<evidence type="ECO:0000313" key="13">
    <source>
        <dbReference type="Proteomes" id="UP000266720"/>
    </source>
</evidence>
<dbReference type="Gene3D" id="1.10.10.770">
    <property type="match status" value="1"/>
</dbReference>
<dbReference type="Gene3D" id="3.40.50.620">
    <property type="entry name" value="HUPs"/>
    <property type="match status" value="1"/>
</dbReference>
<evidence type="ECO:0000259" key="11">
    <source>
        <dbReference type="Pfam" id="PF19269"/>
    </source>
</evidence>
<evidence type="ECO:0000256" key="3">
    <source>
        <dbReference type="ARBA" id="ARBA00022490"/>
    </source>
</evidence>
<dbReference type="InterPro" id="IPR008925">
    <property type="entry name" value="aa_tRNA-synth_I_cd-bd_sf"/>
</dbReference>
<evidence type="ECO:0000256" key="6">
    <source>
        <dbReference type="ARBA" id="ARBA00022840"/>
    </source>
</evidence>
<dbReference type="PANTHER" id="PTHR37940">
    <property type="entry name" value="LYSINE--TRNA LIGASE"/>
    <property type="match status" value="1"/>
</dbReference>
<comment type="caution">
    <text evidence="10">Lacks conserved residue(s) required for the propagation of feature annotation.</text>
</comment>
<dbReference type="GO" id="GO:0005737">
    <property type="term" value="C:cytoplasm"/>
    <property type="evidence" value="ECO:0007669"/>
    <property type="project" value="UniProtKB-SubCell"/>
</dbReference>
<evidence type="ECO:0000256" key="4">
    <source>
        <dbReference type="ARBA" id="ARBA00022598"/>
    </source>
</evidence>
<dbReference type="HAMAP" id="MF_00177">
    <property type="entry name" value="Lys_tRNA_synth_class1"/>
    <property type="match status" value="1"/>
</dbReference>
<comment type="subcellular location">
    <subcellularLocation>
        <location evidence="1 10">Cytoplasm</location>
    </subcellularLocation>
</comment>
<evidence type="ECO:0000256" key="10">
    <source>
        <dbReference type="HAMAP-Rule" id="MF_00177"/>
    </source>
</evidence>
<comment type="catalytic activity">
    <reaction evidence="9 10">
        <text>tRNA(Lys) + L-lysine + ATP = L-lysyl-tRNA(Lys) + AMP + diphosphate</text>
        <dbReference type="Rhea" id="RHEA:20792"/>
        <dbReference type="Rhea" id="RHEA-COMP:9696"/>
        <dbReference type="Rhea" id="RHEA-COMP:9697"/>
        <dbReference type="ChEBI" id="CHEBI:30616"/>
        <dbReference type="ChEBI" id="CHEBI:32551"/>
        <dbReference type="ChEBI" id="CHEBI:33019"/>
        <dbReference type="ChEBI" id="CHEBI:78442"/>
        <dbReference type="ChEBI" id="CHEBI:78529"/>
        <dbReference type="ChEBI" id="CHEBI:456215"/>
        <dbReference type="EC" id="6.1.1.6"/>
    </reaction>
</comment>
<evidence type="ECO:0000256" key="5">
    <source>
        <dbReference type="ARBA" id="ARBA00022741"/>
    </source>
</evidence>
<keyword evidence="5 10" id="KW-0547">Nucleotide-binding</keyword>
<sequence length="545" mass="63292">MTHWIEEIVEKLAPRAEGKEFFVANGGLSVSGLQHVGRLRGEITIVDTVVRLLRKRGINAHHKLTLYTVDAWKGKDTQLSQFRDPEEAKTYKGWPLYMVPDPYGCHSNWVEHYWADFGNYLDQFSEKVEVVTTKDLYEKDERMKRFVLLSVTELREKVVSTINKYRGEKKLHKDYIPFQPICEKCGRVDATEAIEVDPVNYRVKYVCKNCGHEGWQSLTKGKLNWRVEWVGVWYALNVDFEPYGKDHATPGGSRDSCNELAEKVYGFKPPEGLAYEWVGYRRQGKDLGDMGSSDFIGFSPKQWLEVAEGEVLRLIYLSAPPMRRVVLSLEEVPSYYDEYDKAERVYYGVEEGDPLLAKSYTLSALKPLPEKMPFQLRYINAMILSQVLPSKGEDFNEVIARLRETKQLKQDLTDYDIHRIKTRITLAKKWLQLYAPAQYRITIVETPPVKEISKLLGDGVRELLIELREQLYRLQEWNEEEIKKTMMNIKKTPQQEKQFFKALYLAFFGKEYGPRLAPYLAMLNKDFVIQRLAEVTNSAKGEQDG</sequence>
<dbReference type="EMBL" id="CP007493">
    <property type="protein sequence ID" value="AJB41236.1"/>
    <property type="molecule type" value="Genomic_DNA"/>
</dbReference>
<feature type="short sequence motif" description="'HIGH' region" evidence="10">
    <location>
        <begin position="30"/>
        <end position="38"/>
    </location>
</feature>
<dbReference type="SUPFAM" id="SSF52374">
    <property type="entry name" value="Nucleotidylyl transferase"/>
    <property type="match status" value="1"/>
</dbReference>
<dbReference type="InterPro" id="IPR020751">
    <property type="entry name" value="aa-tRNA-synth_I_codon-bd_sub2"/>
</dbReference>
<keyword evidence="6 10" id="KW-0067">ATP-binding</keyword>
<dbReference type="Gene3D" id="1.10.10.350">
    <property type="match status" value="1"/>
</dbReference>
<proteinExistence type="inferred from homology"/>
<keyword evidence="7 10" id="KW-0648">Protein biosynthesis</keyword>
<accession>A0A3G1A4B6</accession>
<dbReference type="NCBIfam" id="TIGR00467">
    <property type="entry name" value="lysS_arch"/>
    <property type="match status" value="1"/>
</dbReference>
<keyword evidence="4 10" id="KW-0436">Ligase</keyword>
<dbReference type="AlphaFoldDB" id="A0A3G1A4B6"/>
<dbReference type="InterPro" id="IPR002904">
    <property type="entry name" value="Lys-tRNA-ligase"/>
</dbReference>
<dbReference type="PANTHER" id="PTHR37940:SF1">
    <property type="entry name" value="LYSINE--TRNA LIGASE"/>
    <property type="match status" value="1"/>
</dbReference>
<protein>
    <recommendedName>
        <fullName evidence="10">Lysine--tRNA ligase</fullName>
        <ecNumber evidence="10">6.1.1.6</ecNumber>
    </recommendedName>
    <alternativeName>
        <fullName evidence="10">Lysyl-tRNA synthetase</fullName>
        <shortName evidence="10">LysRS</shortName>
    </alternativeName>
</protein>
<dbReference type="Pfam" id="PF19269">
    <property type="entry name" value="Anticodon_2"/>
    <property type="match status" value="1"/>
</dbReference>
<dbReference type="GO" id="GO:0004824">
    <property type="term" value="F:lysine-tRNA ligase activity"/>
    <property type="evidence" value="ECO:0007669"/>
    <property type="project" value="UniProtKB-UniRule"/>
</dbReference>
<evidence type="ECO:0000256" key="8">
    <source>
        <dbReference type="ARBA" id="ARBA00023146"/>
    </source>
</evidence>
<feature type="domain" description="Aminoacyl-tRNA synthetase class I anticodon-binding" evidence="11">
    <location>
        <begin position="449"/>
        <end position="534"/>
    </location>
</feature>
<name>A0A3G1A4B6_9CREN</name>
<evidence type="ECO:0000256" key="2">
    <source>
        <dbReference type="ARBA" id="ARBA00005594"/>
    </source>
</evidence>
<dbReference type="STRING" id="697581.TCARB_0158"/>
<dbReference type="GO" id="GO:0006430">
    <property type="term" value="P:lysyl-tRNA aminoacylation"/>
    <property type="evidence" value="ECO:0007669"/>
    <property type="project" value="UniProtKB-UniRule"/>
</dbReference>
<dbReference type="GeneID" id="25405615"/>
<reference evidence="13" key="1">
    <citation type="book" date="2010" name="EXTREMOPHILES" publisher="0:0-0">
        <title>Complete genome sequences of ten hyperthermophilic archaea reveal their metabolic capabilities and possible ecological roles.</title>
        <editorList>
            <person name="?"/>
        </editorList>
        <authorList>
            <person name="Ravin N.V."/>
            <person name="Mardanov A.V."/>
            <person name="Bonch-Osmolovskaya E.A."/>
            <person name="Skryabin K.G."/>
        </authorList>
    </citation>
    <scope>NUCLEOTIDE SEQUENCE [LARGE SCALE GENOMIC DNA]</scope>
    <source>
        <strain evidence="13">1505</strain>
    </source>
</reference>
<dbReference type="InterPro" id="IPR045462">
    <property type="entry name" value="aa-tRNA-synth_I_cd-bd"/>
</dbReference>
<dbReference type="Proteomes" id="UP000266720">
    <property type="component" value="Chromosome"/>
</dbReference>
<dbReference type="GO" id="GO:0005524">
    <property type="term" value="F:ATP binding"/>
    <property type="evidence" value="ECO:0007669"/>
    <property type="project" value="UniProtKB-UniRule"/>
</dbReference>